<proteinExistence type="predicted"/>
<reference evidence="2" key="2">
    <citation type="journal article" date="2021" name="Microbiol. Resour. Announc.">
        <title>Complete Genome Sequence of Polycladomyces abyssicola JIR-001T, Isolated from Hemipelagic Sediment in Deep Seawater.</title>
        <authorList>
            <person name="Tsubouchi T."/>
            <person name="Kaneko Y."/>
        </authorList>
    </citation>
    <scope>NUCLEOTIDE SEQUENCE</scope>
    <source>
        <strain evidence="2">JIR-001</strain>
    </source>
</reference>
<name>A0A8D5ZP25_9BACL</name>
<keyword evidence="1" id="KW-0472">Membrane</keyword>
<organism evidence="2 3">
    <name type="scientific">Polycladomyces abyssicola</name>
    <dbReference type="NCBI Taxonomy" id="1125966"/>
    <lineage>
        <taxon>Bacteria</taxon>
        <taxon>Bacillati</taxon>
        <taxon>Bacillota</taxon>
        <taxon>Bacilli</taxon>
        <taxon>Bacillales</taxon>
        <taxon>Thermoactinomycetaceae</taxon>
        <taxon>Polycladomyces</taxon>
    </lineage>
</organism>
<keyword evidence="3" id="KW-1185">Reference proteome</keyword>
<protein>
    <submittedName>
        <fullName evidence="2">Uncharacterized protein</fullName>
    </submittedName>
</protein>
<evidence type="ECO:0000256" key="1">
    <source>
        <dbReference type="SAM" id="Phobius"/>
    </source>
</evidence>
<sequence length="73" mass="8605">MDQERWHWGILRLWLKWRWMAGPLLYIAMGSGVLLYPVPVGPRWSGVFLAGYFIIRGFSVLMVNLWKELQGKL</sequence>
<dbReference type="KEGG" id="pabs:JIR001_17440"/>
<evidence type="ECO:0000313" key="2">
    <source>
        <dbReference type="EMBL" id="BCU81961.1"/>
    </source>
</evidence>
<gene>
    <name evidence="2" type="ORF">JIR001_17440</name>
</gene>
<feature type="transmembrane region" description="Helical" evidence="1">
    <location>
        <begin position="44"/>
        <end position="66"/>
    </location>
</feature>
<keyword evidence="1" id="KW-1133">Transmembrane helix</keyword>
<dbReference type="Proteomes" id="UP000677436">
    <property type="component" value="Chromosome"/>
</dbReference>
<dbReference type="AlphaFoldDB" id="A0A8D5ZP25"/>
<accession>A0A8D5ZP25</accession>
<dbReference type="EMBL" id="AP024601">
    <property type="protein sequence ID" value="BCU81961.1"/>
    <property type="molecule type" value="Genomic_DNA"/>
</dbReference>
<feature type="transmembrane region" description="Helical" evidence="1">
    <location>
        <begin position="20"/>
        <end position="38"/>
    </location>
</feature>
<evidence type="ECO:0000313" key="3">
    <source>
        <dbReference type="Proteomes" id="UP000677436"/>
    </source>
</evidence>
<keyword evidence="1" id="KW-0812">Transmembrane</keyword>
<reference evidence="2" key="1">
    <citation type="journal article" date="2013" name="Int. J. Syst. Evol. Microbiol.">
        <title>Polycladomyces abyssicola gen. nov., sp. nov., a thermophilic filamentous bacterium isolated from hemipelagic sediment.</title>
        <authorList>
            <person name="Tsubouchi T."/>
            <person name="Shimane Y."/>
            <person name="Mori K."/>
            <person name="Usui K."/>
            <person name="Hiraki T."/>
            <person name="Tame A."/>
            <person name="Uematsu K."/>
            <person name="Maruyama T."/>
            <person name="Hatada Y."/>
        </authorList>
    </citation>
    <scope>NUCLEOTIDE SEQUENCE</scope>
    <source>
        <strain evidence="2">JIR-001</strain>
    </source>
</reference>